<dbReference type="FunFam" id="3.80.10.10:FF:000129">
    <property type="entry name" value="Leucine-rich repeat receptor-like kinase"/>
    <property type="match status" value="1"/>
</dbReference>
<keyword evidence="7 21" id="KW-0812">Transmembrane</keyword>
<evidence type="ECO:0000256" key="10">
    <source>
        <dbReference type="ARBA" id="ARBA00022741"/>
    </source>
</evidence>
<comment type="catalytic activity">
    <reaction evidence="18">
        <text>L-seryl-[protein] + ATP = O-phospho-L-seryl-[protein] + ADP + H(+)</text>
        <dbReference type="Rhea" id="RHEA:17989"/>
        <dbReference type="Rhea" id="RHEA-COMP:9863"/>
        <dbReference type="Rhea" id="RHEA-COMP:11604"/>
        <dbReference type="ChEBI" id="CHEBI:15378"/>
        <dbReference type="ChEBI" id="CHEBI:29999"/>
        <dbReference type="ChEBI" id="CHEBI:30616"/>
        <dbReference type="ChEBI" id="CHEBI:83421"/>
        <dbReference type="ChEBI" id="CHEBI:456216"/>
        <dbReference type="EC" id="2.7.11.1"/>
    </reaction>
</comment>
<keyword evidence="15" id="KW-0675">Receptor</keyword>
<keyword evidence="14 21" id="KW-0472">Membrane</keyword>
<evidence type="ECO:0000256" key="2">
    <source>
        <dbReference type="ARBA" id="ARBA00008684"/>
    </source>
</evidence>
<keyword evidence="4" id="KW-0723">Serine/threonine-protein kinase</keyword>
<accession>A0AAP0QIX3</accession>
<keyword evidence="25" id="KW-1185">Reference proteome</keyword>
<dbReference type="Pfam" id="PF08263">
    <property type="entry name" value="LRRNT_2"/>
    <property type="match status" value="2"/>
</dbReference>
<dbReference type="SMART" id="SM00220">
    <property type="entry name" value="S_TKc"/>
    <property type="match status" value="1"/>
</dbReference>
<feature type="compositionally biased region" description="Low complexity" evidence="20">
    <location>
        <begin position="444"/>
        <end position="479"/>
    </location>
</feature>
<evidence type="ECO:0000313" key="25">
    <source>
        <dbReference type="Proteomes" id="UP001428341"/>
    </source>
</evidence>
<dbReference type="PROSITE" id="PS50011">
    <property type="entry name" value="PROTEIN_KINASE_DOM"/>
    <property type="match status" value="1"/>
</dbReference>
<dbReference type="Gene3D" id="1.10.510.10">
    <property type="entry name" value="Transferase(Phosphotransferase) domain 1"/>
    <property type="match status" value="1"/>
</dbReference>
<feature type="transmembrane region" description="Helical" evidence="21">
    <location>
        <begin position="492"/>
        <end position="518"/>
    </location>
</feature>
<dbReference type="PROSITE" id="PS00108">
    <property type="entry name" value="PROTEIN_KINASE_ST"/>
    <property type="match status" value="1"/>
</dbReference>
<dbReference type="InterPro" id="IPR032675">
    <property type="entry name" value="LRR_dom_sf"/>
</dbReference>
<comment type="caution">
    <text evidence="24">The sequence shown here is derived from an EMBL/GenBank/DDBJ whole genome shotgun (WGS) entry which is preliminary data.</text>
</comment>
<dbReference type="Pfam" id="PF07714">
    <property type="entry name" value="PK_Tyr_Ser-Thr"/>
    <property type="match status" value="1"/>
</dbReference>
<dbReference type="AlphaFoldDB" id="A0AAP0QIX3"/>
<evidence type="ECO:0000256" key="6">
    <source>
        <dbReference type="ARBA" id="ARBA00022679"/>
    </source>
</evidence>
<evidence type="ECO:0000256" key="12">
    <source>
        <dbReference type="ARBA" id="ARBA00022840"/>
    </source>
</evidence>
<dbReference type="FunFam" id="3.30.200.20:FF:000226">
    <property type="entry name" value="receptor protein kinase TMK1"/>
    <property type="match status" value="1"/>
</dbReference>
<dbReference type="PROSITE" id="PS00107">
    <property type="entry name" value="PROTEIN_KINASE_ATP"/>
    <property type="match status" value="1"/>
</dbReference>
<evidence type="ECO:0000256" key="18">
    <source>
        <dbReference type="ARBA" id="ARBA00048679"/>
    </source>
</evidence>
<evidence type="ECO:0000256" key="7">
    <source>
        <dbReference type="ARBA" id="ARBA00022692"/>
    </source>
</evidence>
<evidence type="ECO:0000256" key="17">
    <source>
        <dbReference type="ARBA" id="ARBA00047899"/>
    </source>
</evidence>
<feature type="transmembrane region" description="Helical" evidence="21">
    <location>
        <begin position="825"/>
        <end position="842"/>
    </location>
</feature>
<evidence type="ECO:0000256" key="19">
    <source>
        <dbReference type="PROSITE-ProRule" id="PRU10141"/>
    </source>
</evidence>
<keyword evidence="5" id="KW-0433">Leucine-rich repeat</keyword>
<dbReference type="GO" id="GO:0016020">
    <property type="term" value="C:membrane"/>
    <property type="evidence" value="ECO:0007669"/>
    <property type="project" value="UniProtKB-SubCell"/>
</dbReference>
<evidence type="ECO:0000256" key="5">
    <source>
        <dbReference type="ARBA" id="ARBA00022614"/>
    </source>
</evidence>
<gene>
    <name evidence="24" type="ORF">WN944_004740</name>
</gene>
<dbReference type="InterPro" id="IPR003591">
    <property type="entry name" value="Leu-rich_rpt_typical-subtyp"/>
</dbReference>
<dbReference type="InterPro" id="IPR001611">
    <property type="entry name" value="Leu-rich_rpt"/>
</dbReference>
<feature type="binding site" evidence="19">
    <location>
        <position position="626"/>
    </location>
    <ligand>
        <name>ATP</name>
        <dbReference type="ChEBI" id="CHEBI:30616"/>
    </ligand>
</feature>
<feature type="chain" id="PRO_5043022133" description="non-specific serine/threonine protein kinase" evidence="22">
    <location>
        <begin position="20"/>
        <end position="983"/>
    </location>
</feature>
<name>A0AAP0QIX3_9ROSI</name>
<dbReference type="EMBL" id="JBCGBO010000006">
    <property type="protein sequence ID" value="KAK9194038.1"/>
    <property type="molecule type" value="Genomic_DNA"/>
</dbReference>
<evidence type="ECO:0000256" key="21">
    <source>
        <dbReference type="SAM" id="Phobius"/>
    </source>
</evidence>
<dbReference type="SUPFAM" id="SSF56112">
    <property type="entry name" value="Protein kinase-like (PK-like)"/>
    <property type="match status" value="1"/>
</dbReference>
<keyword evidence="16" id="KW-0325">Glycoprotein</keyword>
<keyword evidence="8 22" id="KW-0732">Signal</keyword>
<dbReference type="InterPro" id="IPR011009">
    <property type="entry name" value="Kinase-like_dom_sf"/>
</dbReference>
<evidence type="ECO:0000256" key="22">
    <source>
        <dbReference type="SAM" id="SignalP"/>
    </source>
</evidence>
<evidence type="ECO:0000256" key="15">
    <source>
        <dbReference type="ARBA" id="ARBA00023170"/>
    </source>
</evidence>
<keyword evidence="10 19" id="KW-0547">Nucleotide-binding</keyword>
<dbReference type="Gene3D" id="3.80.10.10">
    <property type="entry name" value="Ribonuclease Inhibitor"/>
    <property type="match status" value="2"/>
</dbReference>
<dbReference type="InterPro" id="IPR000719">
    <property type="entry name" value="Prot_kinase_dom"/>
</dbReference>
<evidence type="ECO:0000256" key="1">
    <source>
        <dbReference type="ARBA" id="ARBA00004167"/>
    </source>
</evidence>
<evidence type="ECO:0000256" key="16">
    <source>
        <dbReference type="ARBA" id="ARBA00023180"/>
    </source>
</evidence>
<comment type="similarity">
    <text evidence="2">Belongs to the protein kinase superfamily. Ser/Thr protein kinase family.</text>
</comment>
<evidence type="ECO:0000256" key="3">
    <source>
        <dbReference type="ARBA" id="ARBA00012513"/>
    </source>
</evidence>
<evidence type="ECO:0000256" key="20">
    <source>
        <dbReference type="SAM" id="MobiDB-lite"/>
    </source>
</evidence>
<organism evidence="24 25">
    <name type="scientific">Citrus x changshan-huyou</name>
    <dbReference type="NCBI Taxonomy" id="2935761"/>
    <lineage>
        <taxon>Eukaryota</taxon>
        <taxon>Viridiplantae</taxon>
        <taxon>Streptophyta</taxon>
        <taxon>Embryophyta</taxon>
        <taxon>Tracheophyta</taxon>
        <taxon>Spermatophyta</taxon>
        <taxon>Magnoliopsida</taxon>
        <taxon>eudicotyledons</taxon>
        <taxon>Gunneridae</taxon>
        <taxon>Pentapetalae</taxon>
        <taxon>rosids</taxon>
        <taxon>malvids</taxon>
        <taxon>Sapindales</taxon>
        <taxon>Rutaceae</taxon>
        <taxon>Aurantioideae</taxon>
        <taxon>Citrus</taxon>
    </lineage>
</organism>
<keyword evidence="11" id="KW-0418">Kinase</keyword>
<dbReference type="GO" id="GO:0004674">
    <property type="term" value="F:protein serine/threonine kinase activity"/>
    <property type="evidence" value="ECO:0007669"/>
    <property type="project" value="UniProtKB-KW"/>
</dbReference>
<reference evidence="24 25" key="1">
    <citation type="submission" date="2024-05" db="EMBL/GenBank/DDBJ databases">
        <title>Haplotype-resolved chromosome-level genome assembly of Huyou (Citrus changshanensis).</title>
        <authorList>
            <person name="Miao C."/>
            <person name="Chen W."/>
            <person name="Wu Y."/>
            <person name="Wang L."/>
            <person name="Zhao S."/>
            <person name="Grierson D."/>
            <person name="Xu C."/>
            <person name="Chen K."/>
        </authorList>
    </citation>
    <scope>NUCLEOTIDE SEQUENCE [LARGE SCALE GENOMIC DNA]</scope>
    <source>
        <strain evidence="24">01-14</strain>
        <tissue evidence="24">Leaf</tissue>
    </source>
</reference>
<comment type="catalytic activity">
    <reaction evidence="17">
        <text>L-threonyl-[protein] + ATP = O-phospho-L-threonyl-[protein] + ADP + H(+)</text>
        <dbReference type="Rhea" id="RHEA:46608"/>
        <dbReference type="Rhea" id="RHEA-COMP:11060"/>
        <dbReference type="Rhea" id="RHEA-COMP:11605"/>
        <dbReference type="ChEBI" id="CHEBI:15378"/>
        <dbReference type="ChEBI" id="CHEBI:30013"/>
        <dbReference type="ChEBI" id="CHEBI:30616"/>
        <dbReference type="ChEBI" id="CHEBI:61977"/>
        <dbReference type="ChEBI" id="CHEBI:456216"/>
        <dbReference type="EC" id="2.7.11.1"/>
    </reaction>
</comment>
<feature type="region of interest" description="Disordered" evidence="20">
    <location>
        <begin position="961"/>
        <end position="983"/>
    </location>
</feature>
<dbReference type="Proteomes" id="UP001428341">
    <property type="component" value="Unassembled WGS sequence"/>
</dbReference>
<protein>
    <recommendedName>
        <fullName evidence="3">non-specific serine/threonine protein kinase</fullName>
        <ecNumber evidence="3">2.7.11.1</ecNumber>
    </recommendedName>
</protein>
<dbReference type="InterPro" id="IPR013210">
    <property type="entry name" value="LRR_N_plant-typ"/>
</dbReference>
<sequence length="983" mass="106991">MRTHLVSAIVLAFVTLVLSATDPGDIDILNQFRKNLENPELLQWPKSGDPCGPPSWKHVFCSNSRVTQIQVSSVGLKGTLPQNLNQLSKLENIGLQKNQFRGELPSFSGLSNLKYAYLDGNNFDTIPADFFDGLENLQVLALDSNNFNASKGWSFPKGLQSSAQLTNLSCMSCNLAGQLPDFLGNFASLQNLKLSGNNLTGPIPESFKGLNLVNLWLNNQKGGGFTGTIDVLGNMDQLRTLWLHGNHFSGTIPESFGKLTSLKDLNLNSNQFVGLIPPSVASLSLDHLDLNNNMFMGPVPKFKAYKYSYSSNAFCQPTEGVPCAPEVMALIDFLGGLNYPPRLVTSWSGNDPCKSWLGLSCGTNSKLTVLNLPNFNLSGTLSPSVGNLDSLTQIKLQSNNISGQIPTNWTNLKSLTLLDLSQNNLSPPLPKFSGAVKLSLDGNPLLNGKSPGSGSSSGNPPSPTKGSSSSSSSSPGDSTAETTKPKSSKRTILVAIIAPVASVGVILLVAIPISICYYRKRKEASQASGSLVIHPRDPSDPDNMVKIVVANNSNGSTSVATESGTGSRYSSGNGASHVIEAGNLVISVQVLRNVTKNFASENELGRGGFGVVYKGELDDGTKIAVKRMEAGVISKKAVDEFHSEIAVLSKVRHRHLVSLLGYSVAGYERLLVYEYMPQGALSKHIFHWKSLNLEPLSWKRRLNIALDVARGMEYLHSLAHQSFIHRDLKSSNILLGDDFRAKVSDFGLVKLAPDSERSVVTRLAGTFGYLAPEYAVGRNTIHYTSEFLIFLYVEALMIATLTILNSDFHVLIVSVTGKITTKVDVFSFGVVLMELLTGLMALDESRPEERQYLAAWFWNIKSDKEKLRAAIDPILEVNDDTFETFWTIAELAGHCTSREPSQRPDMGHAVNVLAPLVEKWKPLDDEPEEYSGIDYSLPLNQMVKDWQEAEGKDLSYVSLEDSKSSIPARPTGFAESFTSDDGR</sequence>
<dbReference type="InterPro" id="IPR017441">
    <property type="entry name" value="Protein_kinase_ATP_BS"/>
</dbReference>
<dbReference type="InterPro" id="IPR052422">
    <property type="entry name" value="Auxin_Ser/Thr_Kinase"/>
</dbReference>
<keyword evidence="13 21" id="KW-1133">Transmembrane helix</keyword>
<dbReference type="Pfam" id="PF13855">
    <property type="entry name" value="LRR_8"/>
    <property type="match status" value="2"/>
</dbReference>
<dbReference type="FunFam" id="3.80.10.10:FF:000190">
    <property type="entry name" value="Receptor-like kinase TMK4"/>
    <property type="match status" value="1"/>
</dbReference>
<dbReference type="SUPFAM" id="SSF52058">
    <property type="entry name" value="L domain-like"/>
    <property type="match status" value="1"/>
</dbReference>
<evidence type="ECO:0000256" key="13">
    <source>
        <dbReference type="ARBA" id="ARBA00022989"/>
    </source>
</evidence>
<evidence type="ECO:0000256" key="9">
    <source>
        <dbReference type="ARBA" id="ARBA00022737"/>
    </source>
</evidence>
<feature type="signal peptide" evidence="22">
    <location>
        <begin position="1"/>
        <end position="19"/>
    </location>
</feature>
<evidence type="ECO:0000256" key="4">
    <source>
        <dbReference type="ARBA" id="ARBA00022527"/>
    </source>
</evidence>
<feature type="domain" description="Protein kinase" evidence="23">
    <location>
        <begin position="598"/>
        <end position="917"/>
    </location>
</feature>
<comment type="subcellular location">
    <subcellularLocation>
        <location evidence="1">Membrane</location>
        <topology evidence="1">Single-pass membrane protein</topology>
    </subcellularLocation>
</comment>
<feature type="transmembrane region" description="Helical" evidence="21">
    <location>
        <begin position="787"/>
        <end position="805"/>
    </location>
</feature>
<evidence type="ECO:0000256" key="14">
    <source>
        <dbReference type="ARBA" id="ARBA00023136"/>
    </source>
</evidence>
<dbReference type="PANTHER" id="PTHR47986:SF13">
    <property type="entry name" value="RECEPTOR PROTEIN KINASE TMK1-LIKE"/>
    <property type="match status" value="1"/>
</dbReference>
<dbReference type="EC" id="2.7.11.1" evidence="3"/>
<evidence type="ECO:0000256" key="11">
    <source>
        <dbReference type="ARBA" id="ARBA00022777"/>
    </source>
</evidence>
<keyword evidence="6" id="KW-0808">Transferase</keyword>
<dbReference type="Gene3D" id="3.30.200.20">
    <property type="entry name" value="Phosphorylase Kinase, domain 1"/>
    <property type="match status" value="1"/>
</dbReference>
<proteinExistence type="inferred from homology"/>
<feature type="region of interest" description="Disordered" evidence="20">
    <location>
        <begin position="443"/>
        <end position="485"/>
    </location>
</feature>
<dbReference type="PANTHER" id="PTHR47986">
    <property type="entry name" value="OSJNBA0070M12.3 PROTEIN"/>
    <property type="match status" value="1"/>
</dbReference>
<dbReference type="SMART" id="SM00369">
    <property type="entry name" value="LRR_TYP"/>
    <property type="match status" value="6"/>
</dbReference>
<evidence type="ECO:0000256" key="8">
    <source>
        <dbReference type="ARBA" id="ARBA00022729"/>
    </source>
</evidence>
<dbReference type="Pfam" id="PF00560">
    <property type="entry name" value="LRR_1"/>
    <property type="match status" value="1"/>
</dbReference>
<dbReference type="FunFam" id="1.10.510.10:FF:001023">
    <property type="entry name" value="Os07g0541700 protein"/>
    <property type="match status" value="1"/>
</dbReference>
<keyword evidence="12 19" id="KW-0067">ATP-binding</keyword>
<evidence type="ECO:0000313" key="24">
    <source>
        <dbReference type="EMBL" id="KAK9194038.1"/>
    </source>
</evidence>
<dbReference type="GO" id="GO:0005524">
    <property type="term" value="F:ATP binding"/>
    <property type="evidence" value="ECO:0007669"/>
    <property type="project" value="UniProtKB-UniRule"/>
</dbReference>
<keyword evidence="9" id="KW-0677">Repeat</keyword>
<evidence type="ECO:0000259" key="23">
    <source>
        <dbReference type="PROSITE" id="PS50011"/>
    </source>
</evidence>
<dbReference type="InterPro" id="IPR001245">
    <property type="entry name" value="Ser-Thr/Tyr_kinase_cat_dom"/>
</dbReference>
<dbReference type="InterPro" id="IPR008271">
    <property type="entry name" value="Ser/Thr_kinase_AS"/>
</dbReference>